<dbReference type="Gene3D" id="3.40.50.300">
    <property type="entry name" value="P-loop containing nucleotide triphosphate hydrolases"/>
    <property type="match status" value="1"/>
</dbReference>
<dbReference type="STRING" id="999894.TDIS_0343"/>
<keyword evidence="2" id="KW-1185">Reference proteome</keyword>
<reference evidence="1 2" key="1">
    <citation type="submission" date="2016-04" db="EMBL/GenBank/DDBJ databases">
        <title>Genome analysis of Thermosulfurimonas dismutans, the first thermophilic sulfur-disproportionating bacterium of the phylum Thermodesulfobacteria.</title>
        <authorList>
            <person name="Mardanov A.V."/>
            <person name="Beletsky A.V."/>
            <person name="Kadnikov V.V."/>
            <person name="Slobodkin A.I."/>
            <person name="Ravin N.V."/>
        </authorList>
    </citation>
    <scope>NUCLEOTIDE SEQUENCE [LARGE SCALE GENOMIC DNA]</scope>
    <source>
        <strain evidence="1 2">S95</strain>
    </source>
</reference>
<evidence type="ECO:0000313" key="1">
    <source>
        <dbReference type="EMBL" id="OAQ21825.1"/>
    </source>
</evidence>
<dbReference type="RefSeq" id="WP_068668635.1">
    <property type="nucleotide sequence ID" value="NZ_LWLG01000001.1"/>
</dbReference>
<dbReference type="InterPro" id="IPR027417">
    <property type="entry name" value="P-loop_NTPase"/>
</dbReference>
<dbReference type="OrthoDB" id="663914at2"/>
<comment type="caution">
    <text evidence="1">The sequence shown here is derived from an EMBL/GenBank/DDBJ whole genome shotgun (WGS) entry which is preliminary data.</text>
</comment>
<organism evidence="1 2">
    <name type="scientific">Thermosulfurimonas dismutans</name>
    <dbReference type="NCBI Taxonomy" id="999894"/>
    <lineage>
        <taxon>Bacteria</taxon>
        <taxon>Pseudomonadati</taxon>
        <taxon>Thermodesulfobacteriota</taxon>
        <taxon>Thermodesulfobacteria</taxon>
        <taxon>Thermodesulfobacteriales</taxon>
        <taxon>Thermodesulfobacteriaceae</taxon>
        <taxon>Thermosulfurimonas</taxon>
    </lineage>
</organism>
<accession>A0A179D6W0</accession>
<sequence>MSELVLIYIAGAGRSGSTILDEILGEGRGCFSLGEMRQIWKSFIRKQALCSCGRIYRDCPFWSEVLRRVFGKDAPSSGELEEILRAQRVVENIPLLSEGRRKRYLASHRKRLTFYRNLLQAILREVREVSGAKVLIDSTKHPHYLYLLRELEDIRIFLLHLVRDSRAVAFSWLRRKYNPAIRDYMKRHHPYTSTRLWVRFNWGVHRLQEVFSFPYYRLRYEDFVRAPNRELARIEETFNLQGVFPRIEGCLKLGEKHLLGGNPAGFVSREISLRPDTQWLKEMRVRDRILVTLMSWPLLRRYGYPLFPTFGGKN</sequence>
<gene>
    <name evidence="1" type="ORF">TDIS_0343</name>
</gene>
<dbReference type="SUPFAM" id="SSF52540">
    <property type="entry name" value="P-loop containing nucleoside triphosphate hydrolases"/>
    <property type="match status" value="1"/>
</dbReference>
<evidence type="ECO:0000313" key="2">
    <source>
        <dbReference type="Proteomes" id="UP000078390"/>
    </source>
</evidence>
<protein>
    <recommendedName>
        <fullName evidence="3">Sulfotransferase</fullName>
    </recommendedName>
</protein>
<evidence type="ECO:0008006" key="3">
    <source>
        <dbReference type="Google" id="ProtNLM"/>
    </source>
</evidence>
<name>A0A179D6W0_9BACT</name>
<dbReference type="Proteomes" id="UP000078390">
    <property type="component" value="Unassembled WGS sequence"/>
</dbReference>
<dbReference type="Pfam" id="PF13469">
    <property type="entry name" value="Sulfotransfer_3"/>
    <property type="match status" value="1"/>
</dbReference>
<dbReference type="AlphaFoldDB" id="A0A179D6W0"/>
<proteinExistence type="predicted"/>
<dbReference type="EMBL" id="LWLG01000001">
    <property type="protein sequence ID" value="OAQ21825.1"/>
    <property type="molecule type" value="Genomic_DNA"/>
</dbReference>